<dbReference type="GeneID" id="20321870"/>
<dbReference type="KEGG" id="ovi:T265_07691"/>
<sequence length="157" mass="17805">MQSNCAGSLKQPTNASVVLPDFKVLANGLIDRRSYRVVVSMMCRSYQSLRSSLNTFVRSELRMQMRPTCASGKMVTRLPRTSGVQSSNPDTALGYKLPMSSNKSKTRVQCSLLWCGFVRIIKPGQKDDCLPENVNLNYIRFIHTILKFKRFDDFSLI</sequence>
<evidence type="ECO:0000313" key="2">
    <source>
        <dbReference type="Proteomes" id="UP000054324"/>
    </source>
</evidence>
<dbReference type="EMBL" id="KL596800">
    <property type="protein sequence ID" value="KER24688.1"/>
    <property type="molecule type" value="Genomic_DNA"/>
</dbReference>
<evidence type="ECO:0000313" key="1">
    <source>
        <dbReference type="EMBL" id="KER24688.1"/>
    </source>
</evidence>
<keyword evidence="2" id="KW-1185">Reference proteome</keyword>
<proteinExistence type="predicted"/>
<reference evidence="1 2" key="1">
    <citation type="submission" date="2013-11" db="EMBL/GenBank/DDBJ databases">
        <title>Opisthorchis viverrini - life in the bile duct.</title>
        <authorList>
            <person name="Young N.D."/>
            <person name="Nagarajan N."/>
            <person name="Lin S.J."/>
            <person name="Korhonen P.K."/>
            <person name="Jex A.R."/>
            <person name="Hall R.S."/>
            <person name="Safavi-Hemami H."/>
            <person name="Kaewkong W."/>
            <person name="Bertrand D."/>
            <person name="Gao S."/>
            <person name="Seet Q."/>
            <person name="Wongkham S."/>
            <person name="Teh B.T."/>
            <person name="Wongkham C."/>
            <person name="Intapan P.M."/>
            <person name="Maleewong W."/>
            <person name="Yang X."/>
            <person name="Hu M."/>
            <person name="Wang Z."/>
            <person name="Hofmann A."/>
            <person name="Sternberg P.W."/>
            <person name="Tan P."/>
            <person name="Wang J."/>
            <person name="Gasser R.B."/>
        </authorList>
    </citation>
    <scope>NUCLEOTIDE SEQUENCE [LARGE SCALE GENOMIC DNA]</scope>
</reference>
<name>A0A074ZC32_OPIVI</name>
<dbReference type="AlphaFoldDB" id="A0A074ZC32"/>
<dbReference type="CTD" id="20321870"/>
<gene>
    <name evidence="1" type="ORF">T265_07691</name>
</gene>
<accession>A0A074ZC32</accession>
<dbReference type="RefSeq" id="XP_009171543.1">
    <property type="nucleotide sequence ID" value="XM_009173279.1"/>
</dbReference>
<organism evidence="1 2">
    <name type="scientific">Opisthorchis viverrini</name>
    <name type="common">Southeast Asian liver fluke</name>
    <dbReference type="NCBI Taxonomy" id="6198"/>
    <lineage>
        <taxon>Eukaryota</taxon>
        <taxon>Metazoa</taxon>
        <taxon>Spiralia</taxon>
        <taxon>Lophotrochozoa</taxon>
        <taxon>Platyhelminthes</taxon>
        <taxon>Trematoda</taxon>
        <taxon>Digenea</taxon>
        <taxon>Opisthorchiida</taxon>
        <taxon>Opisthorchiata</taxon>
        <taxon>Opisthorchiidae</taxon>
        <taxon>Opisthorchis</taxon>
    </lineage>
</organism>
<dbReference type="Proteomes" id="UP000054324">
    <property type="component" value="Unassembled WGS sequence"/>
</dbReference>
<protein>
    <submittedName>
        <fullName evidence="1">Uncharacterized protein</fullName>
    </submittedName>
</protein>